<keyword evidence="4 7" id="KW-0067">ATP-binding</keyword>
<feature type="domain" description="ABC transporter" evidence="6">
    <location>
        <begin position="4"/>
        <end position="246"/>
    </location>
</feature>
<accession>A0A117MBE7</accession>
<evidence type="ECO:0000256" key="5">
    <source>
        <dbReference type="SAM" id="MobiDB-lite"/>
    </source>
</evidence>
<dbReference type="GO" id="GO:0005524">
    <property type="term" value="F:ATP binding"/>
    <property type="evidence" value="ECO:0007669"/>
    <property type="project" value="UniProtKB-KW"/>
</dbReference>
<dbReference type="PROSITE" id="PS00211">
    <property type="entry name" value="ABC_TRANSPORTER_1"/>
    <property type="match status" value="1"/>
</dbReference>
<dbReference type="InterPro" id="IPR017871">
    <property type="entry name" value="ABC_transporter-like_CS"/>
</dbReference>
<dbReference type="GO" id="GO:0016887">
    <property type="term" value="F:ATP hydrolysis activity"/>
    <property type="evidence" value="ECO:0007669"/>
    <property type="project" value="InterPro"/>
</dbReference>
<dbReference type="InterPro" id="IPR027417">
    <property type="entry name" value="P-loop_NTPase"/>
</dbReference>
<sequence length="418" mass="46472">MTVVEVENLSKTFRIPHERRVTVFETLAGVLRPNDYEVFNVLEDVTFSVEGGECVGIIGENGSGKSTLLKMIANILRPSRGKVTVQGRMTPFLELGVGFQPDLTVRENIGMYATIMGLSNGTIRDRIDDVIGFAGLKKFEDAKLKNLSSGMQVRLAFSTAIQTDPNVLLVDEVLAVGDMEFQQKCFEVFKRYRKEGVTTLFVSHDLGAVRRFCDKTLLLSHGRQVAFGDTGEIIDRYVYGGEGREQEVSNGSEDDRGVDAAQPEAQTENSSENEVANEPSRWGDGKVVITKVEFLDKFGACGSRFNSFDPMTVRIHYDAKEKVTDPIFGIALYDEQDRHLFGTNTELKDHPIESVQGSGYVDLAVSRIPMLSGKFLLTVAAHTRDGKPYDWLDKQYSFEVIPSGRDAGIVEVPCRWVI</sequence>
<feature type="compositionally biased region" description="Polar residues" evidence="5">
    <location>
        <begin position="264"/>
        <end position="274"/>
    </location>
</feature>
<comment type="similarity">
    <text evidence="1">Belongs to the ABC transporter superfamily.</text>
</comment>
<dbReference type="PATRIC" id="fig|301375.6.peg.1998"/>
<evidence type="ECO:0000313" key="7">
    <source>
        <dbReference type="EMBL" id="KUK94839.1"/>
    </source>
</evidence>
<dbReference type="SUPFAM" id="SSF52540">
    <property type="entry name" value="P-loop containing nucleoside triphosphate hydrolases"/>
    <property type="match status" value="1"/>
</dbReference>
<dbReference type="InterPro" id="IPR003439">
    <property type="entry name" value="ABC_transporter-like_ATP-bd"/>
</dbReference>
<feature type="region of interest" description="Disordered" evidence="5">
    <location>
        <begin position="244"/>
        <end position="280"/>
    </location>
</feature>
<dbReference type="InterPro" id="IPR050683">
    <property type="entry name" value="Bact_Polysacc_Export_ATP-bd"/>
</dbReference>
<dbReference type="EMBL" id="LGHB01000042">
    <property type="protein sequence ID" value="KUK94839.1"/>
    <property type="molecule type" value="Genomic_DNA"/>
</dbReference>
<feature type="compositionally biased region" description="Basic and acidic residues" evidence="5">
    <location>
        <begin position="244"/>
        <end position="258"/>
    </location>
</feature>
<dbReference type="GO" id="GO:0140359">
    <property type="term" value="F:ABC-type transporter activity"/>
    <property type="evidence" value="ECO:0007669"/>
    <property type="project" value="InterPro"/>
</dbReference>
<comment type="caution">
    <text evidence="7">The sequence shown here is derived from an EMBL/GenBank/DDBJ whole genome shotgun (WGS) entry which is preliminary data.</text>
</comment>
<keyword evidence="3" id="KW-0547">Nucleotide-binding</keyword>
<evidence type="ECO:0000256" key="4">
    <source>
        <dbReference type="ARBA" id="ARBA00022840"/>
    </source>
</evidence>
<proteinExistence type="inferred from homology"/>
<organism evidence="7 8">
    <name type="scientific">Methanothrix harundinacea</name>
    <dbReference type="NCBI Taxonomy" id="301375"/>
    <lineage>
        <taxon>Archaea</taxon>
        <taxon>Methanobacteriati</taxon>
        <taxon>Methanobacteriota</taxon>
        <taxon>Stenosarchaea group</taxon>
        <taxon>Methanomicrobia</taxon>
        <taxon>Methanotrichales</taxon>
        <taxon>Methanotrichaceae</taxon>
        <taxon>Methanothrix</taxon>
    </lineage>
</organism>
<dbReference type="InterPro" id="IPR029439">
    <property type="entry name" value="Wzt_C"/>
</dbReference>
<dbReference type="Gene3D" id="3.40.50.300">
    <property type="entry name" value="P-loop containing nucleotide triphosphate hydrolases"/>
    <property type="match status" value="1"/>
</dbReference>
<evidence type="ECO:0000256" key="3">
    <source>
        <dbReference type="ARBA" id="ARBA00022741"/>
    </source>
</evidence>
<gene>
    <name evidence="7" type="ORF">XE07_2024</name>
</gene>
<evidence type="ECO:0000256" key="2">
    <source>
        <dbReference type="ARBA" id="ARBA00022448"/>
    </source>
</evidence>
<dbReference type="CDD" id="cd10147">
    <property type="entry name" value="Wzt_C-like"/>
    <property type="match status" value="1"/>
</dbReference>
<evidence type="ECO:0000256" key="1">
    <source>
        <dbReference type="ARBA" id="ARBA00005417"/>
    </source>
</evidence>
<dbReference type="Pfam" id="PF14524">
    <property type="entry name" value="Wzt_C"/>
    <property type="match status" value="1"/>
</dbReference>
<dbReference type="PROSITE" id="PS50893">
    <property type="entry name" value="ABC_TRANSPORTER_2"/>
    <property type="match status" value="1"/>
</dbReference>
<keyword evidence="2" id="KW-0813">Transport</keyword>
<dbReference type="CDD" id="cd03220">
    <property type="entry name" value="ABC_KpsT_Wzt"/>
    <property type="match status" value="1"/>
</dbReference>
<dbReference type="Gene3D" id="2.70.50.60">
    <property type="entry name" value="abc- transporter (atp binding component) like domain"/>
    <property type="match status" value="1"/>
</dbReference>
<dbReference type="InterPro" id="IPR015860">
    <property type="entry name" value="ABC_transpr_TagH-like"/>
</dbReference>
<evidence type="ECO:0000313" key="8">
    <source>
        <dbReference type="Proteomes" id="UP000053961"/>
    </source>
</evidence>
<dbReference type="Pfam" id="PF00005">
    <property type="entry name" value="ABC_tran"/>
    <property type="match status" value="1"/>
</dbReference>
<evidence type="ECO:0000259" key="6">
    <source>
        <dbReference type="PROSITE" id="PS50893"/>
    </source>
</evidence>
<protein>
    <submittedName>
        <fullName evidence="7">Polysaccharide ABC transporter, ATP-binding protein</fullName>
    </submittedName>
</protein>
<reference evidence="8" key="1">
    <citation type="journal article" date="2015" name="MBio">
        <title>Genome-Resolved Metagenomic Analysis Reveals Roles for Candidate Phyla and Other Microbial Community Members in Biogeochemical Transformations in Oil Reservoirs.</title>
        <authorList>
            <person name="Hu P."/>
            <person name="Tom L."/>
            <person name="Singh A."/>
            <person name="Thomas B.C."/>
            <person name="Baker B.J."/>
            <person name="Piceno Y.M."/>
            <person name="Andersen G.L."/>
            <person name="Banfield J.F."/>
        </authorList>
    </citation>
    <scope>NUCLEOTIDE SEQUENCE [LARGE SCALE GENOMIC DNA]</scope>
</reference>
<name>A0A117MBE7_9EURY</name>
<dbReference type="GO" id="GO:0016020">
    <property type="term" value="C:membrane"/>
    <property type="evidence" value="ECO:0007669"/>
    <property type="project" value="InterPro"/>
</dbReference>
<dbReference type="PANTHER" id="PTHR46743">
    <property type="entry name" value="TEICHOIC ACIDS EXPORT ATP-BINDING PROTEIN TAGH"/>
    <property type="match status" value="1"/>
</dbReference>
<dbReference type="AlphaFoldDB" id="A0A117MBE7"/>
<dbReference type="SMART" id="SM00382">
    <property type="entry name" value="AAA"/>
    <property type="match status" value="1"/>
</dbReference>
<dbReference type="PANTHER" id="PTHR46743:SF2">
    <property type="entry name" value="TEICHOIC ACIDS EXPORT ATP-BINDING PROTEIN TAGH"/>
    <property type="match status" value="1"/>
</dbReference>
<dbReference type="Proteomes" id="UP000053961">
    <property type="component" value="Unassembled WGS sequence"/>
</dbReference>
<dbReference type="InterPro" id="IPR003593">
    <property type="entry name" value="AAA+_ATPase"/>
</dbReference>